<feature type="compositionally biased region" description="Polar residues" evidence="5">
    <location>
        <begin position="527"/>
        <end position="536"/>
    </location>
</feature>
<dbReference type="SMART" id="SM00584">
    <property type="entry name" value="TLDc"/>
    <property type="match status" value="1"/>
</dbReference>
<comment type="subcellular location">
    <subcellularLocation>
        <location evidence="1">Mitochondrion</location>
    </subcellularLocation>
</comment>
<sequence>MHASVGRRWGFDPCDEVTHVVMNDFALMNDHIVLLQGHDKSRISPAGYLTRSGPTQGGGIRNNIGYCDGRSINESCGKRSTYPQTYKKDVTVPKSTKPSIFDADEYVSVSNVSDVPSSEGNTMQDEHRNKGKDLLYCDWSELLNLDDLEADLRLDDAEGFFPRNNMANPINIQQPPSKGRSSATLNHEALACSSGEIERFSQHSDVDVFYPFDNVTSSERISGCEGLEAIFCTNQEMLAPTTSSIMCDDEIVSSSTFSAPDLVATYVPRSMKRSHDPLNGTPDMILDEMAGNPLEMYFPPSLTAYEHPEHLNNVTLTQTHQFPEGFAGDDVLKSADLQFLSKGKTSADLCVNPCSPLILEAVPVKDLGFHKLQEGMNQLDVASKARIRDALYRLANCVEDRHRNASTTETVNQLGVMESSASKRWREIQMNPMDRSVAQLLLQKPLHHKSPPDSALGIGALPPEIGGWVARRMGYLPSSLGSKAAHFVSDLTTVILNPISEREPSSPLPEVDKDEEKSEDDKDSEQNSDTPDGPDTSSFRAFLISFLSSSGSSNGSMEIIPDQNGELGYPTLTPMGKSKKGKSGLLSRGKHSIGKIISKAARIGGFKQNVEPKIDREVVDHVESVSPVLELAESKEVASLINLPAMSEPSVLLSEVMRSNIYASFPVLAKGMNWVLLYSTWRHGISLSTLYRRSMLCPGYSLLVVGDKEGAVFGGLVEAPLQPTSAKKYQGSNSCFVFTNLHSNPSIYRPTGANNYFTVCSTDYLALGGGGHFALYLDADLLSGSSSNSETFNNMCLSHSPDFAVKDVELWGFVYPSKYEETLALCRTEKPGICRW</sequence>
<feature type="region of interest" description="Disordered" evidence="5">
    <location>
        <begin position="498"/>
        <end position="536"/>
    </location>
</feature>
<reference evidence="7" key="2">
    <citation type="submission" date="2018-05" db="EMBL/GenBank/DDBJ databases">
        <title>OmerRS3 (Oryza meridionalis Reference Sequence Version 3).</title>
        <authorList>
            <person name="Zhang J."/>
            <person name="Kudrna D."/>
            <person name="Lee S."/>
            <person name="Talag J."/>
            <person name="Welchert J."/>
            <person name="Wing R.A."/>
        </authorList>
    </citation>
    <scope>NUCLEOTIDE SEQUENCE [LARGE SCALE GENOMIC DNA]</scope>
    <source>
        <strain evidence="7">cv. OR44</strain>
    </source>
</reference>
<feature type="compositionally biased region" description="Basic and acidic residues" evidence="5">
    <location>
        <begin position="500"/>
        <end position="520"/>
    </location>
</feature>
<reference evidence="7" key="1">
    <citation type="submission" date="2015-04" db="UniProtKB">
        <authorList>
            <consortium name="EnsemblPlants"/>
        </authorList>
    </citation>
    <scope>IDENTIFICATION</scope>
</reference>
<comment type="similarity">
    <text evidence="2">Belongs to the OXR1 family.</text>
</comment>
<evidence type="ECO:0000259" key="6">
    <source>
        <dbReference type="PROSITE" id="PS51886"/>
    </source>
</evidence>
<dbReference type="EnsemblPlants" id="OMERI02G31470.6">
    <property type="protein sequence ID" value="OMERI02G31470.6"/>
    <property type="gene ID" value="OMERI02G31470"/>
</dbReference>
<evidence type="ECO:0000256" key="1">
    <source>
        <dbReference type="ARBA" id="ARBA00004173"/>
    </source>
</evidence>
<evidence type="ECO:0000256" key="5">
    <source>
        <dbReference type="SAM" id="MobiDB-lite"/>
    </source>
</evidence>
<evidence type="ECO:0000256" key="3">
    <source>
        <dbReference type="ARBA" id="ARBA00023128"/>
    </source>
</evidence>
<keyword evidence="3" id="KW-0496">Mitochondrion</keyword>
<dbReference type="Gramene" id="OMERI02G31470.6">
    <property type="protein sequence ID" value="OMERI02G31470.6"/>
    <property type="gene ID" value="OMERI02G31470"/>
</dbReference>
<dbReference type="PROSITE" id="PS51886">
    <property type="entry name" value="TLDC"/>
    <property type="match status" value="1"/>
</dbReference>
<dbReference type="PANTHER" id="PTHR23354:SF62">
    <property type="entry name" value="MUSTARD, ISOFORM V"/>
    <property type="match status" value="1"/>
</dbReference>
<dbReference type="InterPro" id="IPR006571">
    <property type="entry name" value="TLDc_dom"/>
</dbReference>
<organism evidence="7">
    <name type="scientific">Oryza meridionalis</name>
    <dbReference type="NCBI Taxonomy" id="40149"/>
    <lineage>
        <taxon>Eukaryota</taxon>
        <taxon>Viridiplantae</taxon>
        <taxon>Streptophyta</taxon>
        <taxon>Embryophyta</taxon>
        <taxon>Tracheophyta</taxon>
        <taxon>Spermatophyta</taxon>
        <taxon>Magnoliopsida</taxon>
        <taxon>Liliopsida</taxon>
        <taxon>Poales</taxon>
        <taxon>Poaceae</taxon>
        <taxon>BOP clade</taxon>
        <taxon>Oryzoideae</taxon>
        <taxon>Oryzeae</taxon>
        <taxon>Oryzinae</taxon>
        <taxon>Oryza</taxon>
    </lineage>
</organism>
<protein>
    <recommendedName>
        <fullName evidence="4">Oxidation resistance protein 1</fullName>
    </recommendedName>
</protein>
<evidence type="ECO:0000313" key="7">
    <source>
        <dbReference type="EnsemblPlants" id="OMERI02G31470.6"/>
    </source>
</evidence>
<evidence type="ECO:0000256" key="4">
    <source>
        <dbReference type="ARBA" id="ARBA00040604"/>
    </source>
</evidence>
<name>A0A0E0CRM6_9ORYZ</name>
<dbReference type="AlphaFoldDB" id="A0A0E0CRM6"/>
<dbReference type="PANTHER" id="PTHR23354">
    <property type="entry name" value="NUCLEOLAR PROTEIN 7/ESTROGEN RECEPTOR COACTIVATOR-RELATED"/>
    <property type="match status" value="1"/>
</dbReference>
<dbReference type="Pfam" id="PF07534">
    <property type="entry name" value="TLD"/>
    <property type="match status" value="1"/>
</dbReference>
<evidence type="ECO:0000313" key="8">
    <source>
        <dbReference type="Proteomes" id="UP000008021"/>
    </source>
</evidence>
<dbReference type="Proteomes" id="UP000008021">
    <property type="component" value="Chromosome 2"/>
</dbReference>
<keyword evidence="8" id="KW-1185">Reference proteome</keyword>
<accession>A0A0E0CRM6</accession>
<dbReference type="GO" id="GO:0005739">
    <property type="term" value="C:mitochondrion"/>
    <property type="evidence" value="ECO:0007669"/>
    <property type="project" value="UniProtKB-SubCell"/>
</dbReference>
<feature type="domain" description="TLDc" evidence="6">
    <location>
        <begin position="651"/>
        <end position="814"/>
    </location>
</feature>
<evidence type="ECO:0000256" key="2">
    <source>
        <dbReference type="ARBA" id="ARBA00009540"/>
    </source>
</evidence>
<proteinExistence type="inferred from homology"/>